<keyword evidence="4" id="KW-0804">Transcription</keyword>
<proteinExistence type="inferred from homology"/>
<keyword evidence="2" id="KW-0805">Transcription regulation</keyword>
<dbReference type="Pfam" id="PF03466">
    <property type="entry name" value="LysR_substrate"/>
    <property type="match status" value="1"/>
</dbReference>
<dbReference type="GO" id="GO:0003700">
    <property type="term" value="F:DNA-binding transcription factor activity"/>
    <property type="evidence" value="ECO:0007669"/>
    <property type="project" value="InterPro"/>
</dbReference>
<sequence>MARTRPAQLTGLDLLASVAVTGSLSAAARILGITQQAASLQMRALERDLGLTLLVRSSRGSRPTDAGLLVASWATPVLQAARLFERAVASLREGDGTPADVAASLTIAEQLLPGWLIDVRALAPDSNTIRLTATNSAGVIERVRRGTHELGFIETPDIPADLSSHHLATDTLVVVVRPGHPWTSRRRSLTAAELAATPLVVREKGSGTRTALEVALTDHGKIMVRPAAELPTAAAIRATVIAAADPAVLSRLAVADALGAGALIEIPVADLAITRPLTAIWSNERPLSEPCQRLLAAAGARPPQRSTDTVRTNQRTGR</sequence>
<name>A0AAU8DQ49_9ACTN</name>
<evidence type="ECO:0000256" key="2">
    <source>
        <dbReference type="ARBA" id="ARBA00023015"/>
    </source>
</evidence>
<dbReference type="EMBL" id="CP159218">
    <property type="protein sequence ID" value="XCG64412.1"/>
    <property type="molecule type" value="Genomic_DNA"/>
</dbReference>
<comment type="similarity">
    <text evidence="1">Belongs to the LysR transcriptional regulatory family.</text>
</comment>
<reference evidence="7" key="1">
    <citation type="submission" date="2024-05" db="EMBL/GenBank/DDBJ databases">
        <authorList>
            <person name="Cai S.Y."/>
            <person name="Jin L.M."/>
            <person name="Li H.R."/>
        </authorList>
    </citation>
    <scope>NUCLEOTIDE SEQUENCE</scope>
    <source>
        <strain evidence="7">A5-74</strain>
    </source>
</reference>
<feature type="domain" description="HTH lysR-type" evidence="6">
    <location>
        <begin position="9"/>
        <end position="64"/>
    </location>
</feature>
<gene>
    <name evidence="7" type="ORF">ABLG96_03445</name>
</gene>
<dbReference type="Gene3D" id="1.10.10.10">
    <property type="entry name" value="Winged helix-like DNA-binding domain superfamily/Winged helix DNA-binding domain"/>
    <property type="match status" value="1"/>
</dbReference>
<dbReference type="PANTHER" id="PTHR30126:SF39">
    <property type="entry name" value="HTH-TYPE TRANSCRIPTIONAL REGULATOR CYSL"/>
    <property type="match status" value="1"/>
</dbReference>
<feature type="compositionally biased region" description="Polar residues" evidence="5">
    <location>
        <begin position="304"/>
        <end position="318"/>
    </location>
</feature>
<evidence type="ECO:0000256" key="1">
    <source>
        <dbReference type="ARBA" id="ARBA00009437"/>
    </source>
</evidence>
<evidence type="ECO:0000256" key="3">
    <source>
        <dbReference type="ARBA" id="ARBA00023125"/>
    </source>
</evidence>
<evidence type="ECO:0000259" key="6">
    <source>
        <dbReference type="PROSITE" id="PS50931"/>
    </source>
</evidence>
<protein>
    <submittedName>
        <fullName evidence="7">LysR family transcriptional regulator</fullName>
    </submittedName>
</protein>
<organism evidence="7">
    <name type="scientific">Nakamurella sp. A5-74</name>
    <dbReference type="NCBI Taxonomy" id="3158264"/>
    <lineage>
        <taxon>Bacteria</taxon>
        <taxon>Bacillati</taxon>
        <taxon>Actinomycetota</taxon>
        <taxon>Actinomycetes</taxon>
        <taxon>Nakamurellales</taxon>
        <taxon>Nakamurellaceae</taxon>
        <taxon>Nakamurella</taxon>
    </lineage>
</organism>
<evidence type="ECO:0000313" key="7">
    <source>
        <dbReference type="EMBL" id="XCG64412.1"/>
    </source>
</evidence>
<dbReference type="RefSeq" id="WP_353650025.1">
    <property type="nucleotide sequence ID" value="NZ_CP159218.1"/>
</dbReference>
<dbReference type="InterPro" id="IPR036388">
    <property type="entry name" value="WH-like_DNA-bd_sf"/>
</dbReference>
<accession>A0AAU8DQ49</accession>
<dbReference type="PANTHER" id="PTHR30126">
    <property type="entry name" value="HTH-TYPE TRANSCRIPTIONAL REGULATOR"/>
    <property type="match status" value="1"/>
</dbReference>
<dbReference type="PRINTS" id="PR00039">
    <property type="entry name" value="HTHLYSR"/>
</dbReference>
<evidence type="ECO:0000256" key="4">
    <source>
        <dbReference type="ARBA" id="ARBA00023163"/>
    </source>
</evidence>
<feature type="region of interest" description="Disordered" evidence="5">
    <location>
        <begin position="296"/>
        <end position="318"/>
    </location>
</feature>
<dbReference type="Gene3D" id="3.40.190.10">
    <property type="entry name" value="Periplasmic binding protein-like II"/>
    <property type="match status" value="2"/>
</dbReference>
<dbReference type="SUPFAM" id="SSF46785">
    <property type="entry name" value="Winged helix' DNA-binding domain"/>
    <property type="match status" value="1"/>
</dbReference>
<keyword evidence="3" id="KW-0238">DNA-binding</keyword>
<dbReference type="AlphaFoldDB" id="A0AAU8DQ49"/>
<dbReference type="Pfam" id="PF00126">
    <property type="entry name" value="HTH_1"/>
    <property type="match status" value="1"/>
</dbReference>
<dbReference type="InterPro" id="IPR036390">
    <property type="entry name" value="WH_DNA-bd_sf"/>
</dbReference>
<dbReference type="SUPFAM" id="SSF53850">
    <property type="entry name" value="Periplasmic binding protein-like II"/>
    <property type="match status" value="1"/>
</dbReference>
<dbReference type="InterPro" id="IPR005119">
    <property type="entry name" value="LysR_subst-bd"/>
</dbReference>
<dbReference type="InterPro" id="IPR000847">
    <property type="entry name" value="LysR_HTH_N"/>
</dbReference>
<dbReference type="PROSITE" id="PS50931">
    <property type="entry name" value="HTH_LYSR"/>
    <property type="match status" value="1"/>
</dbReference>
<evidence type="ECO:0000256" key="5">
    <source>
        <dbReference type="SAM" id="MobiDB-lite"/>
    </source>
</evidence>
<dbReference type="GO" id="GO:0000976">
    <property type="term" value="F:transcription cis-regulatory region binding"/>
    <property type="evidence" value="ECO:0007669"/>
    <property type="project" value="TreeGrafter"/>
</dbReference>